<evidence type="ECO:0000256" key="1">
    <source>
        <dbReference type="SAM" id="Phobius"/>
    </source>
</evidence>
<proteinExistence type="predicted"/>
<protein>
    <submittedName>
        <fullName evidence="2">Uncharacterized protein</fullName>
    </submittedName>
</protein>
<dbReference type="Proteomes" id="UP000177395">
    <property type="component" value="Unassembled WGS sequence"/>
</dbReference>
<keyword evidence="1" id="KW-0472">Membrane</keyword>
<keyword evidence="1" id="KW-1133">Transmembrane helix</keyword>
<keyword evidence="1" id="KW-0812">Transmembrane</keyword>
<sequence length="106" mass="12273">MTNIHHKIMRRVYYIYTLRHLKHPLSVHSAVVAVCLLVLSRVVSIPDVFANMLEVRVGELANFWINAFLNTGTMTLVLVGVIMLMALSLPWRIKSYEMDELMFRVN</sequence>
<organism evidence="2 3">
    <name type="scientific">Candidatus Kaiserbacteria bacterium RIFOXYB1_FULL_46_14</name>
    <dbReference type="NCBI Taxonomy" id="1798531"/>
    <lineage>
        <taxon>Bacteria</taxon>
        <taxon>Candidatus Kaiseribacteriota</taxon>
    </lineage>
</organism>
<feature type="transmembrane region" description="Helical" evidence="1">
    <location>
        <begin position="21"/>
        <end position="43"/>
    </location>
</feature>
<name>A0A1F6FIH3_9BACT</name>
<feature type="transmembrane region" description="Helical" evidence="1">
    <location>
        <begin position="63"/>
        <end position="89"/>
    </location>
</feature>
<gene>
    <name evidence="2" type="ORF">A2392_02665</name>
</gene>
<comment type="caution">
    <text evidence="2">The sequence shown here is derived from an EMBL/GenBank/DDBJ whole genome shotgun (WGS) entry which is preliminary data.</text>
</comment>
<accession>A0A1F6FIH3</accession>
<dbReference type="AlphaFoldDB" id="A0A1F6FIH3"/>
<evidence type="ECO:0000313" key="3">
    <source>
        <dbReference type="Proteomes" id="UP000177395"/>
    </source>
</evidence>
<dbReference type="STRING" id="1798531.A2392_02665"/>
<evidence type="ECO:0000313" key="2">
    <source>
        <dbReference type="EMBL" id="OGG85645.1"/>
    </source>
</evidence>
<dbReference type="EMBL" id="MFMS01000006">
    <property type="protein sequence ID" value="OGG85645.1"/>
    <property type="molecule type" value="Genomic_DNA"/>
</dbReference>
<reference evidence="2 3" key="1">
    <citation type="journal article" date="2016" name="Nat. Commun.">
        <title>Thousands of microbial genomes shed light on interconnected biogeochemical processes in an aquifer system.</title>
        <authorList>
            <person name="Anantharaman K."/>
            <person name="Brown C.T."/>
            <person name="Hug L.A."/>
            <person name="Sharon I."/>
            <person name="Castelle C.J."/>
            <person name="Probst A.J."/>
            <person name="Thomas B.C."/>
            <person name="Singh A."/>
            <person name="Wilkins M.J."/>
            <person name="Karaoz U."/>
            <person name="Brodie E.L."/>
            <person name="Williams K.H."/>
            <person name="Hubbard S.S."/>
            <person name="Banfield J.F."/>
        </authorList>
    </citation>
    <scope>NUCLEOTIDE SEQUENCE [LARGE SCALE GENOMIC DNA]</scope>
</reference>